<dbReference type="EMBL" id="BLLH01000016">
    <property type="protein sequence ID" value="GFH41416.1"/>
    <property type="molecule type" value="Genomic_DNA"/>
</dbReference>
<comment type="caution">
    <text evidence="1">The sequence shown here is derived from an EMBL/GenBank/DDBJ whole genome shotgun (WGS) entry which is preliminary data.</text>
</comment>
<evidence type="ECO:0000313" key="2">
    <source>
        <dbReference type="Proteomes" id="UP000475928"/>
    </source>
</evidence>
<accession>A0A6A0B9C9</accession>
<sequence length="253" mass="29918">MNETITETESTENIQVIDKGSTTYYFFDVFLSEKKYKEFIEVDKKTKENLQLLVRDEQTNKNIFQMKGKETVLGSIFELKIKEITDEFYRKNIFKSNNEKHAERMTDNIATIKYKENRHIEGVPFVNEVVTSKEIDNNLLYDMYVADQLLKLSNTGQTIKVWLDDISIDIGNEHSYQDVFEKIIKNNNLESLTTYREIYRNEFKDTIEKFRTNEKEKQDEIENKSLTEQAQEIFSEKPTNKIEPTLTAIPFPL</sequence>
<gene>
    <name evidence="1" type="ORF">Hs20B_18140</name>
</gene>
<proteinExistence type="predicted"/>
<evidence type="ECO:0000313" key="1">
    <source>
        <dbReference type="EMBL" id="GFH41416.1"/>
    </source>
</evidence>
<dbReference type="RefSeq" id="WP_172357894.1">
    <property type="nucleotide sequence ID" value="NZ_BLLH01000016.1"/>
</dbReference>
<keyword evidence="2" id="KW-1185">Reference proteome</keyword>
<dbReference type="AlphaFoldDB" id="A0A6A0B9C9"/>
<dbReference type="Proteomes" id="UP000475928">
    <property type="component" value="Unassembled WGS sequence"/>
</dbReference>
<protein>
    <submittedName>
        <fullName evidence="1">Uncharacterized protein</fullName>
    </submittedName>
</protein>
<reference evidence="1 2" key="1">
    <citation type="submission" date="2020-02" db="EMBL/GenBank/DDBJ databases">
        <title>Draft genome sequence of Lactococcus sp. Hs20B0-1.</title>
        <authorList>
            <person name="Noda S."/>
            <person name="Yuki M."/>
            <person name="Ohkuma M."/>
        </authorList>
    </citation>
    <scope>NUCLEOTIDE SEQUENCE [LARGE SCALE GENOMIC DNA]</scope>
    <source>
        <strain evidence="1 2">Hs20B0-1</strain>
    </source>
</reference>
<organism evidence="1 2">
    <name type="scientific">Pseudolactococcus insecticola</name>
    <dbReference type="NCBI Taxonomy" id="2709158"/>
    <lineage>
        <taxon>Bacteria</taxon>
        <taxon>Bacillati</taxon>
        <taxon>Bacillota</taxon>
        <taxon>Bacilli</taxon>
        <taxon>Lactobacillales</taxon>
        <taxon>Streptococcaceae</taxon>
        <taxon>Pseudolactococcus</taxon>
    </lineage>
</organism>
<name>A0A6A0B9C9_9LACT</name>